<dbReference type="RefSeq" id="WP_171649962.1">
    <property type="nucleotide sequence ID" value="NZ_WHOD01000003.1"/>
</dbReference>
<protein>
    <submittedName>
        <fullName evidence="2">Uncharacterized protein</fullName>
    </submittedName>
</protein>
<evidence type="ECO:0000256" key="1">
    <source>
        <dbReference type="SAM" id="MobiDB-lite"/>
    </source>
</evidence>
<feature type="compositionally biased region" description="Basic and acidic residues" evidence="1">
    <location>
        <begin position="128"/>
        <end position="150"/>
    </location>
</feature>
<dbReference type="AlphaFoldDB" id="A0A972JZC9"/>
<proteinExistence type="predicted"/>
<evidence type="ECO:0000313" key="2">
    <source>
        <dbReference type="EMBL" id="NOU91718.1"/>
    </source>
</evidence>
<gene>
    <name evidence="2" type="ORF">GC093_00495</name>
</gene>
<evidence type="ECO:0000313" key="3">
    <source>
        <dbReference type="Proteomes" id="UP000641588"/>
    </source>
</evidence>
<accession>A0A972JZC9</accession>
<organism evidence="2 3">
    <name type="scientific">Paenibacillus foliorum</name>
    <dbReference type="NCBI Taxonomy" id="2654974"/>
    <lineage>
        <taxon>Bacteria</taxon>
        <taxon>Bacillati</taxon>
        <taxon>Bacillota</taxon>
        <taxon>Bacilli</taxon>
        <taxon>Bacillales</taxon>
        <taxon>Paenibacillaceae</taxon>
        <taxon>Paenibacillus</taxon>
    </lineage>
</organism>
<dbReference type="Pfam" id="PF18934">
    <property type="entry name" value="DUF5682"/>
    <property type="match status" value="1"/>
</dbReference>
<dbReference type="InterPro" id="IPR043737">
    <property type="entry name" value="DUF5682"/>
</dbReference>
<dbReference type="Proteomes" id="UP000641588">
    <property type="component" value="Unassembled WGS sequence"/>
</dbReference>
<feature type="region of interest" description="Disordered" evidence="1">
    <location>
        <begin position="128"/>
        <end position="156"/>
    </location>
</feature>
<reference evidence="2" key="1">
    <citation type="submission" date="2019-10" db="EMBL/GenBank/DDBJ databases">
        <title>Description of Paenibacillus glebae sp. nov.</title>
        <authorList>
            <person name="Carlier A."/>
            <person name="Qi S."/>
        </authorList>
    </citation>
    <scope>NUCLEOTIDE SEQUENCE</scope>
    <source>
        <strain evidence="2">LMG 31456</strain>
    </source>
</reference>
<dbReference type="EMBL" id="WHOD01000003">
    <property type="protein sequence ID" value="NOU91718.1"/>
    <property type="molecule type" value="Genomic_DNA"/>
</dbReference>
<sequence>MEKPVSCVPRDERLSSGDDRVHIFGIRHLSPTGAYQLNAYLDRIQPKMVLVEGPADATPLIGQVAGKGVVPPIALLAYTDALPIRTLLFPFASYSPEYQAFLWAAKHGAVAQFIDLPSDISVQMFKEREKVRAEPDHPEEDKEEKDRIDQGSRQGKRHEFYRQQHWMYERIAELAGEPDYESYWERHFEHNTTPDAYRSAIWEYSKQMRQLQEQDEWSADPLAAAYNSIREAFMRRSILQALQACGPQDRIVVVTGAHHASALHLTFPGLTDKEVAALPRSSTKLTLMPYSYYKLSTHSGYGAGNPAPAYFELLWQCLQKGDVERLPSLYLSRVVKELRNTGTYRSTASVIEGVRLAEALASLKDGSLPTWKDLRDAAVVTLGLGELSPIAEALAQVDIGIAIGELPEGVSQTPIQDDLNRHLKKLKLEKYKSLVSQDLELDLRENRRVKSAEAAYLDLHRSTFLHRLKLLQIGFAQKKRLSQDAATWAEHWVLQWSPEAEIQMVESTLKGETVEWASAFVLKEMLEQCKDLKQASHIIHIACECELPEMLEEARQMLQRITTEAANFVHIAAAARELSLIIRYGDVRRADTTTLVPLVQQLFLRGSLLLVDAALCNDEAAHELVAAMNEMHAVSQEHFEIVDDQQWLKQLTLLAAHDDRNAKLSGFAFAILLERNQITQEQCAREVSRRLSPGIPADLGAGWFEGLSMRNRYALLSRADLWRQLDAYIQSLDSSQFKRSLVFLRRAFGLFEAREKTSITELLGEFWGMSIQVTGELLQEPLSEEERGKLNELNDFDFGDL</sequence>
<name>A0A972JZC9_9BACL</name>
<comment type="caution">
    <text evidence="2">The sequence shown here is derived from an EMBL/GenBank/DDBJ whole genome shotgun (WGS) entry which is preliminary data.</text>
</comment>
<keyword evidence="3" id="KW-1185">Reference proteome</keyword>